<feature type="region of interest" description="Disordered" evidence="1">
    <location>
        <begin position="39"/>
        <end position="60"/>
    </location>
</feature>
<dbReference type="EMBL" id="CAJNRD030000495">
    <property type="protein sequence ID" value="CAG5071461.1"/>
    <property type="molecule type" value="Genomic_DNA"/>
</dbReference>
<sequence>IRGKLLDPKARSVQLSKLLPNTQYLICVLGLGNWMTPLPEDLGTNQNSTDDLINTGSNLA</sequence>
<dbReference type="OrthoDB" id="10027416at2759"/>
<evidence type="ECO:0000256" key="1">
    <source>
        <dbReference type="SAM" id="MobiDB-lite"/>
    </source>
</evidence>
<gene>
    <name evidence="2" type="ORF">HICCMSTLAB_LOCUS63</name>
</gene>
<organism evidence="2 3">
    <name type="scientific">Cotesia congregata</name>
    <name type="common">Parasitoid wasp</name>
    <name type="synonym">Apanteles congregatus</name>
    <dbReference type="NCBI Taxonomy" id="51543"/>
    <lineage>
        <taxon>Eukaryota</taxon>
        <taxon>Metazoa</taxon>
        <taxon>Ecdysozoa</taxon>
        <taxon>Arthropoda</taxon>
        <taxon>Hexapoda</taxon>
        <taxon>Insecta</taxon>
        <taxon>Pterygota</taxon>
        <taxon>Neoptera</taxon>
        <taxon>Endopterygota</taxon>
        <taxon>Hymenoptera</taxon>
        <taxon>Apocrita</taxon>
        <taxon>Ichneumonoidea</taxon>
        <taxon>Braconidae</taxon>
        <taxon>Microgastrinae</taxon>
        <taxon>Cotesia</taxon>
    </lineage>
</organism>
<protein>
    <submittedName>
        <fullName evidence="2">Uncharacterized protein</fullName>
    </submittedName>
</protein>
<proteinExistence type="predicted"/>
<dbReference type="Proteomes" id="UP000786811">
    <property type="component" value="Unassembled WGS sequence"/>
</dbReference>
<comment type="caution">
    <text evidence="2">The sequence shown here is derived from an EMBL/GenBank/DDBJ whole genome shotgun (WGS) entry which is preliminary data.</text>
</comment>
<name>A0A8J2EHC9_COTCN</name>
<evidence type="ECO:0000313" key="2">
    <source>
        <dbReference type="EMBL" id="CAG5071461.1"/>
    </source>
</evidence>
<dbReference type="AlphaFoldDB" id="A0A8J2EHC9"/>
<feature type="non-terminal residue" evidence="2">
    <location>
        <position position="1"/>
    </location>
</feature>
<evidence type="ECO:0000313" key="3">
    <source>
        <dbReference type="Proteomes" id="UP000786811"/>
    </source>
</evidence>
<accession>A0A8J2EHC9</accession>
<reference evidence="2" key="1">
    <citation type="submission" date="2021-04" db="EMBL/GenBank/DDBJ databases">
        <authorList>
            <person name="Chebbi M.A.C M."/>
        </authorList>
    </citation>
    <scope>NUCLEOTIDE SEQUENCE</scope>
</reference>
<keyword evidence="3" id="KW-1185">Reference proteome</keyword>
<feature type="compositionally biased region" description="Polar residues" evidence="1">
    <location>
        <begin position="43"/>
        <end position="60"/>
    </location>
</feature>